<evidence type="ECO:0000256" key="9">
    <source>
        <dbReference type="ARBA" id="ARBA00022870"/>
    </source>
</evidence>
<evidence type="ECO:0000313" key="16">
    <source>
        <dbReference type="EMBL" id="KGN01966.1"/>
    </source>
</evidence>
<dbReference type="Pfam" id="PF01289">
    <property type="entry name" value="Thiol_cytolysin"/>
    <property type="match status" value="1"/>
</dbReference>
<gene>
    <name evidence="16" type="ORF">Z955_00775</name>
</gene>
<keyword evidence="7 13" id="KW-0354">Hemolysis</keyword>
<dbReference type="InterPro" id="IPR036363">
    <property type="entry name" value="Thiol_cytolysin_ab_sf"/>
</dbReference>
<dbReference type="InterPro" id="IPR038700">
    <property type="entry name" value="Thiol_cytolys_C_sf"/>
</dbReference>
<dbReference type="GO" id="GO:0020002">
    <property type="term" value="C:host cell plasma membrane"/>
    <property type="evidence" value="ECO:0007669"/>
    <property type="project" value="UniProtKB-SubCell"/>
</dbReference>
<dbReference type="Gene3D" id="3.40.30.40">
    <property type="entry name" value="Perfringolysin"/>
    <property type="match status" value="1"/>
</dbReference>
<comment type="function">
    <text evidence="13">A cholesterol-dependent toxin that causes cytolysis by forming pores in cholesterol containing host membranes. After binding to target membranes, the protein undergoes a major conformation change, leading to its insertion in the host membrane and formation of an oligomeric pore complex. Cholesterol is required for binding to host membranes, membrane insertion and pore formation; cholesterol binding is mediated by a Thr-Leu pair in the C-terminus. Can be reversibly inactivated by oxidation.</text>
</comment>
<accession>A0A0A0IR14</accession>
<dbReference type="RefSeq" id="WP_039258923.1">
    <property type="nucleotide sequence ID" value="NZ_JDRY01000001.1"/>
</dbReference>
<comment type="subcellular location">
    <subcellularLocation>
        <location evidence="1">Host membrane</location>
        <topology evidence="1">Multi-pass membrane protein</topology>
    </subcellularLocation>
    <subcellularLocation>
        <location evidence="13">Secreted</location>
    </subcellularLocation>
    <subcellularLocation>
        <location evidence="13">Host cell membrane</location>
        <topology evidence="13">Multi-pass membrane protein</topology>
    </subcellularLocation>
</comment>
<sequence>MKIMKKKLRLLARVMVVIMIIGLTYTGNFNNNIVLADTTDQSSNTKDTSNKGNKPPETDKSGQPIKANNQTSQVKDKNTKSNSNEIDEKIYGLSYDPKKILTLNGEKIENFVPAEGYEDSDKYVVIKREKKSISDSTADISIIDSINDRTYPGAIQLANRNLIENKPDLVSCERKPITISVDLPGMTSDGKKVVKSPTYSSVNSAINSILDTWNTKYSQKYTIPTRVSYSDTMVYSKSQLSTMLGCNFKSIDKSLNIDFNSIFKGEKKVMVVAYKQIFYTVSVDAPNRPSDVFGDNVTFNELALKGLNNNNPPAYVSNVAYGRTIYVKLETTSKSGNVKAAFKALIDNQDISSNAEYKDILNQSSFTATVLGGGAQEHNKIVTKDFDEIRNVIKNNSVYSPQNPGYPISYTTTFLKDNHIASINNKTEYVETTATEYNNGKIVLDHSGAYVAQFQVTWDEVSYDKQGNEIVEHKGWSGNNTDKTAHFNTEIYLKGNARNISVQIKECTGLAWEWWRTIVDVKNIPLVKERTFYIWGTTLYPKHSIEEK</sequence>
<keyword evidence="5 13" id="KW-0800">Toxin</keyword>
<evidence type="ECO:0000256" key="5">
    <source>
        <dbReference type="ARBA" id="ARBA00022656"/>
    </source>
</evidence>
<evidence type="ECO:0000313" key="17">
    <source>
        <dbReference type="Proteomes" id="UP000030014"/>
    </source>
</evidence>
<comment type="similarity">
    <text evidence="2 13">Belongs to the cholesterol-dependent cytolysin family.</text>
</comment>
<dbReference type="GO" id="GO:0015485">
    <property type="term" value="F:cholesterol binding"/>
    <property type="evidence" value="ECO:0007669"/>
    <property type="project" value="InterPro"/>
</dbReference>
<organism evidence="16 17">
    <name type="scientific">Clostridium botulinum C/D str. DC5</name>
    <dbReference type="NCBI Taxonomy" id="1443128"/>
    <lineage>
        <taxon>Bacteria</taxon>
        <taxon>Bacillati</taxon>
        <taxon>Bacillota</taxon>
        <taxon>Clostridia</taxon>
        <taxon>Eubacteriales</taxon>
        <taxon>Clostridiaceae</taxon>
        <taxon>Clostridium</taxon>
    </lineage>
</organism>
<dbReference type="GO" id="GO:0031640">
    <property type="term" value="P:killing of cells of another organism"/>
    <property type="evidence" value="ECO:0007669"/>
    <property type="project" value="UniProtKB-KW"/>
</dbReference>
<dbReference type="GO" id="GO:0090729">
    <property type="term" value="F:toxin activity"/>
    <property type="evidence" value="ECO:0007669"/>
    <property type="project" value="UniProtKB-KW"/>
</dbReference>
<evidence type="ECO:0000256" key="7">
    <source>
        <dbReference type="ARBA" id="ARBA00022735"/>
    </source>
</evidence>
<keyword evidence="9 13" id="KW-1043">Host membrane</keyword>
<dbReference type="Proteomes" id="UP000030014">
    <property type="component" value="Unassembled WGS sequence"/>
</dbReference>
<dbReference type="Pfam" id="PF17440">
    <property type="entry name" value="Thiol_cytolys_C"/>
    <property type="match status" value="1"/>
</dbReference>
<protein>
    <recommendedName>
        <fullName evidence="13">Thiol-activated cytolysin</fullName>
    </recommendedName>
</protein>
<evidence type="ECO:0000256" key="11">
    <source>
        <dbReference type="ARBA" id="ARBA00023121"/>
    </source>
</evidence>
<evidence type="ECO:0000256" key="14">
    <source>
        <dbReference type="SAM" id="MobiDB-lite"/>
    </source>
</evidence>
<name>A0A0A0IR14_CLOBO</name>
<evidence type="ECO:0000256" key="12">
    <source>
        <dbReference type="ARBA" id="ARBA00023136"/>
    </source>
</evidence>
<evidence type="ECO:0000256" key="6">
    <source>
        <dbReference type="ARBA" id="ARBA00022692"/>
    </source>
</evidence>
<dbReference type="Gene3D" id="2.60.40.1430">
    <property type="entry name" value="Perfringolysin, domain 4"/>
    <property type="match status" value="1"/>
</dbReference>
<keyword evidence="10" id="KW-0843">Virulence</keyword>
<proteinExistence type="inferred from homology"/>
<evidence type="ECO:0000256" key="13">
    <source>
        <dbReference type="RuleBase" id="RU364025"/>
    </source>
</evidence>
<keyword evidence="6 13" id="KW-0812">Transmembrane</keyword>
<keyword evidence="11 13" id="KW-0446">Lipid-binding</keyword>
<keyword evidence="3 13" id="KW-1134">Transmembrane beta strand</keyword>
<feature type="domain" description="Thiol-activated cytolysin C-terminal" evidence="15">
    <location>
        <begin position="441"/>
        <end position="542"/>
    </location>
</feature>
<keyword evidence="13" id="KW-1032">Host cell membrane</keyword>
<comment type="caution">
    <text evidence="16">The sequence shown here is derived from an EMBL/GenBank/DDBJ whole genome shotgun (WGS) entry which is preliminary data.</text>
</comment>
<dbReference type="GO" id="GO:0005576">
    <property type="term" value="C:extracellular region"/>
    <property type="evidence" value="ECO:0007669"/>
    <property type="project" value="UniProtKB-SubCell"/>
</dbReference>
<keyword evidence="8 13" id="KW-0204">Cytolysis</keyword>
<dbReference type="PRINTS" id="PR01400">
    <property type="entry name" value="TACYTOLYSIN"/>
</dbReference>
<dbReference type="PROSITE" id="PS00481">
    <property type="entry name" value="THIOL_CYTOLYSINS"/>
    <property type="match status" value="1"/>
</dbReference>
<evidence type="ECO:0000256" key="8">
    <source>
        <dbReference type="ARBA" id="ARBA00022852"/>
    </source>
</evidence>
<evidence type="ECO:0000256" key="2">
    <source>
        <dbReference type="ARBA" id="ARBA00008503"/>
    </source>
</evidence>
<keyword evidence="12 13" id="KW-0472">Membrane</keyword>
<evidence type="ECO:0000259" key="15">
    <source>
        <dbReference type="Pfam" id="PF17440"/>
    </source>
</evidence>
<dbReference type="AlphaFoldDB" id="A0A0A0IR14"/>
<evidence type="ECO:0000256" key="1">
    <source>
        <dbReference type="ARBA" id="ARBA00004301"/>
    </source>
</evidence>
<dbReference type="InterPro" id="IPR035390">
    <property type="entry name" value="Thiol_cytolys_C"/>
</dbReference>
<feature type="region of interest" description="Disordered" evidence="14">
    <location>
        <begin position="40"/>
        <end position="83"/>
    </location>
</feature>
<keyword evidence="4 13" id="KW-0964">Secreted</keyword>
<evidence type="ECO:0000256" key="10">
    <source>
        <dbReference type="ARBA" id="ARBA00023026"/>
    </source>
</evidence>
<dbReference type="InterPro" id="IPR001869">
    <property type="entry name" value="Thiol_cytolysin"/>
</dbReference>
<dbReference type="InterPro" id="IPR036359">
    <property type="entry name" value="Thiol_cytolysin_sf"/>
</dbReference>
<dbReference type="EMBL" id="JDRY01000001">
    <property type="protein sequence ID" value="KGN01966.1"/>
    <property type="molecule type" value="Genomic_DNA"/>
</dbReference>
<evidence type="ECO:0000256" key="4">
    <source>
        <dbReference type="ARBA" id="ARBA00022525"/>
    </source>
</evidence>
<feature type="compositionally biased region" description="Polar residues" evidence="14">
    <location>
        <begin position="40"/>
        <end position="52"/>
    </location>
</feature>
<dbReference type="Gene3D" id="3.30.1040.20">
    <property type="match status" value="1"/>
</dbReference>
<dbReference type="Gene3D" id="3.90.840.10">
    <property type="entry name" value="Thiol-activated cytolysin superfamily/Thiol-activated cytolysin, alpha-beta domain"/>
    <property type="match status" value="1"/>
</dbReference>
<reference evidence="16 17" key="1">
    <citation type="submission" date="2014-01" db="EMBL/GenBank/DDBJ databases">
        <title>Plasmidome dynamics in the species complex Clostridium novyi sensu lato converts strains of independent lineages into distinctly different pathogens.</title>
        <authorList>
            <person name="Skarin H."/>
            <person name="Segerman B."/>
        </authorList>
    </citation>
    <scope>NUCLEOTIDE SEQUENCE [LARGE SCALE GENOMIC DNA]</scope>
    <source>
        <strain evidence="16 17">DC5</strain>
    </source>
</reference>
<dbReference type="SUPFAM" id="SSF56978">
    <property type="entry name" value="Perfringolysin"/>
    <property type="match status" value="1"/>
</dbReference>
<evidence type="ECO:0000256" key="3">
    <source>
        <dbReference type="ARBA" id="ARBA00022452"/>
    </source>
</evidence>